<keyword evidence="1" id="KW-0472">Membrane</keyword>
<keyword evidence="1" id="KW-1133">Transmembrane helix</keyword>
<organism evidence="2 3">
    <name type="scientific">Nonomuraea rhodomycinica</name>
    <dbReference type="NCBI Taxonomy" id="1712872"/>
    <lineage>
        <taxon>Bacteria</taxon>
        <taxon>Bacillati</taxon>
        <taxon>Actinomycetota</taxon>
        <taxon>Actinomycetes</taxon>
        <taxon>Streptosporangiales</taxon>
        <taxon>Streptosporangiaceae</taxon>
        <taxon>Nonomuraea</taxon>
    </lineage>
</organism>
<dbReference type="AlphaFoldDB" id="A0A7Y6IKG3"/>
<dbReference type="RefSeq" id="WP_175599358.1">
    <property type="nucleotide sequence ID" value="NZ_JABWGO010000001.1"/>
</dbReference>
<evidence type="ECO:0000313" key="3">
    <source>
        <dbReference type="Proteomes" id="UP000546126"/>
    </source>
</evidence>
<comment type="caution">
    <text evidence="2">The sequence shown here is derived from an EMBL/GenBank/DDBJ whole genome shotgun (WGS) entry which is preliminary data.</text>
</comment>
<feature type="transmembrane region" description="Helical" evidence="1">
    <location>
        <begin position="7"/>
        <end position="27"/>
    </location>
</feature>
<proteinExistence type="predicted"/>
<feature type="transmembrane region" description="Helical" evidence="1">
    <location>
        <begin position="154"/>
        <end position="176"/>
    </location>
</feature>
<evidence type="ECO:0000313" key="2">
    <source>
        <dbReference type="EMBL" id="NUW39884.1"/>
    </source>
</evidence>
<feature type="transmembrane region" description="Helical" evidence="1">
    <location>
        <begin position="33"/>
        <end position="57"/>
    </location>
</feature>
<evidence type="ECO:0000256" key="1">
    <source>
        <dbReference type="SAM" id="Phobius"/>
    </source>
</evidence>
<reference evidence="2 3" key="1">
    <citation type="submission" date="2020-06" db="EMBL/GenBank/DDBJ databases">
        <authorList>
            <person name="Chanama M."/>
        </authorList>
    </citation>
    <scope>NUCLEOTIDE SEQUENCE [LARGE SCALE GENOMIC DNA]</scope>
    <source>
        <strain evidence="2 3">TBRC6557</strain>
    </source>
</reference>
<feature type="transmembrane region" description="Helical" evidence="1">
    <location>
        <begin position="126"/>
        <end position="148"/>
    </location>
</feature>
<keyword evidence="3" id="KW-1185">Reference proteome</keyword>
<gene>
    <name evidence="2" type="ORF">HT134_07025</name>
</gene>
<dbReference type="EMBL" id="JABWGO010000001">
    <property type="protein sequence ID" value="NUW39884.1"/>
    <property type="molecule type" value="Genomic_DNA"/>
</dbReference>
<sequence length="278" mass="29246">MTRIARGALYAVVPAECLLAVLLVSGIRPPALLLAGAETVAALVLALEAVVAGRLYLAGRRAGASRRGALSATVHALVPPLVRRLVELEARGLAALVLFVARRGRPRVPAGAVAVPYAGEQAALQLVLTFALAMETVVVDLLLVSFGVPAAIRLPVLLIDAYGVLFCLALAASCALRPHLVSREELRVRYGEYLDLRVPRELIASAAVARSYNEKRMVAVEDGRLRVAVGSQTNVAVELTAPVTVVRPLGGRAEVTSVRFFAADPAAVVRALRPAPVP</sequence>
<keyword evidence="1" id="KW-0812">Transmembrane</keyword>
<name>A0A7Y6IKG3_9ACTN</name>
<protein>
    <submittedName>
        <fullName evidence="2">Uncharacterized protein</fullName>
    </submittedName>
</protein>
<accession>A0A7Y6IKG3</accession>
<dbReference type="Proteomes" id="UP000546126">
    <property type="component" value="Unassembled WGS sequence"/>
</dbReference>